<evidence type="ECO:0000313" key="2">
    <source>
        <dbReference type="EMBL" id="EFJ50656.1"/>
    </source>
</evidence>
<feature type="region of interest" description="Disordered" evidence="1">
    <location>
        <begin position="186"/>
        <end position="299"/>
    </location>
</feature>
<name>D8TPQ5_VOLCA</name>
<keyword evidence="3" id="KW-1185">Reference proteome</keyword>
<organism evidence="3">
    <name type="scientific">Volvox carteri f. nagariensis</name>
    <dbReference type="NCBI Taxonomy" id="3068"/>
    <lineage>
        <taxon>Eukaryota</taxon>
        <taxon>Viridiplantae</taxon>
        <taxon>Chlorophyta</taxon>
        <taxon>core chlorophytes</taxon>
        <taxon>Chlorophyceae</taxon>
        <taxon>CS clade</taxon>
        <taxon>Chlamydomonadales</taxon>
        <taxon>Volvocaceae</taxon>
        <taxon>Volvox</taxon>
    </lineage>
</organism>
<dbReference type="InterPro" id="IPR036628">
    <property type="entry name" value="Clp_N_dom_sf"/>
</dbReference>
<dbReference type="RefSeq" id="XP_002948249.1">
    <property type="nucleotide sequence ID" value="XM_002948203.1"/>
</dbReference>
<feature type="region of interest" description="Disordered" evidence="1">
    <location>
        <begin position="32"/>
        <end position="52"/>
    </location>
</feature>
<dbReference type="AlphaFoldDB" id="D8TPQ5"/>
<sequence>MLESCFDSLRCQDIRFRRSLRCHATKPGLERLPAGAAASTPGPSAGSNLPYSDETTRALRAAKEQAVRQGCMFAGPDQLLLGILAAAGGGTSSASSAAALLVASLGGSDVDSVREWLNEQTGLVAPMVYGGSGGGRGGGVSSSRLRPSDVEFTAGARKALSQAQGAAEAMGSRSVGTYHMLLVLTGGGDGNPETATHSHSHHQKQDEGEEDDNGNSGGRDLAADGFRSNRKEGEEAERVRTVEEPAAGSAPSQPPEATQATSSRPPSSPAEDQEAAGAEEGGDGSSGGPAGGGRGRPGPPLVLGLLPALLHAVGADVAVLRNQRRIQISELRKEVKGQGGKLLALCEGDAEAPCSPGSAAVSYREVVAHLRETYKRQAALPYHQRDEAAFRRATSQSGNFNRDAAAAAAADDDEEEEDPYE</sequence>
<evidence type="ECO:0000256" key="1">
    <source>
        <dbReference type="SAM" id="MobiDB-lite"/>
    </source>
</evidence>
<reference evidence="2 3" key="1">
    <citation type="journal article" date="2010" name="Science">
        <title>Genomic analysis of organismal complexity in the multicellular green alga Volvox carteri.</title>
        <authorList>
            <person name="Prochnik S.E."/>
            <person name="Umen J."/>
            <person name="Nedelcu A.M."/>
            <person name="Hallmann A."/>
            <person name="Miller S.M."/>
            <person name="Nishii I."/>
            <person name="Ferris P."/>
            <person name="Kuo A."/>
            <person name="Mitros T."/>
            <person name="Fritz-Laylin L.K."/>
            <person name="Hellsten U."/>
            <person name="Chapman J."/>
            <person name="Simakov O."/>
            <person name="Rensing S.A."/>
            <person name="Terry A."/>
            <person name="Pangilinan J."/>
            <person name="Kapitonov V."/>
            <person name="Jurka J."/>
            <person name="Salamov A."/>
            <person name="Shapiro H."/>
            <person name="Schmutz J."/>
            <person name="Grimwood J."/>
            <person name="Lindquist E."/>
            <person name="Lucas S."/>
            <person name="Grigoriev I.V."/>
            <person name="Schmitt R."/>
            <person name="Kirk D."/>
            <person name="Rokhsar D.S."/>
        </authorList>
    </citation>
    <scope>NUCLEOTIDE SEQUENCE [LARGE SCALE GENOMIC DNA]</scope>
    <source>
        <strain evidence="3">f. Nagariensis / Eve</strain>
    </source>
</reference>
<dbReference type="Gene3D" id="1.10.1780.10">
    <property type="entry name" value="Clp, N-terminal domain"/>
    <property type="match status" value="1"/>
</dbReference>
<feature type="compositionally biased region" description="Polar residues" evidence="1">
    <location>
        <begin position="255"/>
        <end position="265"/>
    </location>
</feature>
<evidence type="ECO:0008006" key="4">
    <source>
        <dbReference type="Google" id="ProtNLM"/>
    </source>
</evidence>
<feature type="compositionally biased region" description="Low complexity" evidence="1">
    <location>
        <begin position="33"/>
        <end position="47"/>
    </location>
</feature>
<dbReference type="InParanoid" id="D8TPQ5"/>
<dbReference type="KEGG" id="vcn:VOLCADRAFT_88701"/>
<feature type="compositionally biased region" description="Acidic residues" evidence="1">
    <location>
        <begin position="410"/>
        <end position="421"/>
    </location>
</feature>
<gene>
    <name evidence="2" type="ORF">VOLCADRAFT_88701</name>
</gene>
<protein>
    <recommendedName>
        <fullName evidence="4">Clp R domain-containing protein</fullName>
    </recommendedName>
</protein>
<dbReference type="GeneID" id="9624094"/>
<evidence type="ECO:0000313" key="3">
    <source>
        <dbReference type="Proteomes" id="UP000001058"/>
    </source>
</evidence>
<dbReference type="Proteomes" id="UP000001058">
    <property type="component" value="Unassembled WGS sequence"/>
</dbReference>
<feature type="compositionally biased region" description="Gly residues" evidence="1">
    <location>
        <begin position="283"/>
        <end position="296"/>
    </location>
</feature>
<dbReference type="OrthoDB" id="551802at2759"/>
<feature type="region of interest" description="Disordered" evidence="1">
    <location>
        <begin position="389"/>
        <end position="421"/>
    </location>
</feature>
<feature type="compositionally biased region" description="Basic and acidic residues" evidence="1">
    <location>
        <begin position="227"/>
        <end position="243"/>
    </location>
</feature>
<proteinExistence type="predicted"/>
<accession>D8TPQ5</accession>
<dbReference type="EMBL" id="GL378330">
    <property type="protein sequence ID" value="EFJ50656.1"/>
    <property type="molecule type" value="Genomic_DNA"/>
</dbReference>